<dbReference type="AlphaFoldDB" id="A0A1G6JR28"/>
<dbReference type="PANTHER" id="PTHR36124:SF1">
    <property type="entry name" value="ER-BOUND OXYGENASE MPAB_MPAB'_RUBBER OXYGENASE CATALYTIC DOMAIN-CONTAINING PROTEIN"/>
    <property type="match status" value="1"/>
</dbReference>
<dbReference type="InterPro" id="IPR046366">
    <property type="entry name" value="MPAB"/>
</dbReference>
<sequence>MRRDHWKRVNDALDPETTYVEIYRNVVAHEFPWDMNQALSFALFRTYAVPGIGRLLDATGEFTTNVQRRYDDTALLLEPPSRYGFDHPEAKAAIRRINQMHRAYDIPDHEFRYVLSTFVVVPKRWLDDYGKRPLTPVEERASVNYYRRLGQHMNIPDIPETYADFAELMDTYEAEHFAYDAGSRRVADATLALMQTFYAKPVQRPAGLFARALMDDPLREAFRYDAPPPLVQRASHAALRARGRLLRAFPARKEPKLIEDISWIRSYPDGHRVENLGTFPTPGAAGCPVRH</sequence>
<reference evidence="2 3" key="1">
    <citation type="submission" date="2016-10" db="EMBL/GenBank/DDBJ databases">
        <authorList>
            <person name="de Groot N.N."/>
        </authorList>
    </citation>
    <scope>NUCLEOTIDE SEQUENCE [LARGE SCALE GENOMIC DNA]</scope>
    <source>
        <strain evidence="2 3">CGMCC 4.6858</strain>
    </source>
</reference>
<organism evidence="2 3">
    <name type="scientific">Nocardioides lianchengensis</name>
    <dbReference type="NCBI Taxonomy" id="1045774"/>
    <lineage>
        <taxon>Bacteria</taxon>
        <taxon>Bacillati</taxon>
        <taxon>Actinomycetota</taxon>
        <taxon>Actinomycetes</taxon>
        <taxon>Propionibacteriales</taxon>
        <taxon>Nocardioidaceae</taxon>
        <taxon>Nocardioides</taxon>
    </lineage>
</organism>
<dbReference type="PANTHER" id="PTHR36124">
    <property type="match status" value="1"/>
</dbReference>
<evidence type="ECO:0000313" key="3">
    <source>
        <dbReference type="Proteomes" id="UP000199034"/>
    </source>
</evidence>
<dbReference type="OrthoDB" id="836517at2"/>
<dbReference type="GO" id="GO:0016491">
    <property type="term" value="F:oxidoreductase activity"/>
    <property type="evidence" value="ECO:0007669"/>
    <property type="project" value="InterPro"/>
</dbReference>
<evidence type="ECO:0000313" key="2">
    <source>
        <dbReference type="EMBL" id="SDC21111.1"/>
    </source>
</evidence>
<dbReference type="STRING" id="1045774.SAMN05421872_101555"/>
<evidence type="ECO:0000259" key="1">
    <source>
        <dbReference type="Pfam" id="PF09995"/>
    </source>
</evidence>
<dbReference type="EMBL" id="FMZM01000001">
    <property type="protein sequence ID" value="SDC21111.1"/>
    <property type="molecule type" value="Genomic_DNA"/>
</dbReference>
<gene>
    <name evidence="2" type="ORF">SAMN05421872_101555</name>
</gene>
<feature type="domain" description="ER-bound oxygenase mpaB/mpaB'/Rubber oxygenase catalytic" evidence="1">
    <location>
        <begin position="48"/>
        <end position="244"/>
    </location>
</feature>
<accession>A0A1G6JR28</accession>
<proteinExistence type="predicted"/>
<protein>
    <recommendedName>
        <fullName evidence="1">ER-bound oxygenase mpaB/mpaB'/Rubber oxygenase catalytic domain-containing protein</fullName>
    </recommendedName>
</protein>
<keyword evidence="3" id="KW-1185">Reference proteome</keyword>
<name>A0A1G6JR28_9ACTN</name>
<dbReference type="Proteomes" id="UP000199034">
    <property type="component" value="Unassembled WGS sequence"/>
</dbReference>
<dbReference type="RefSeq" id="WP_090850480.1">
    <property type="nucleotide sequence ID" value="NZ_FMZM01000001.1"/>
</dbReference>
<dbReference type="InterPro" id="IPR018713">
    <property type="entry name" value="MPAB/Lcp_cat_dom"/>
</dbReference>
<dbReference type="Pfam" id="PF09995">
    <property type="entry name" value="MPAB_Lcp_cat"/>
    <property type="match status" value="1"/>
</dbReference>